<reference evidence="3 4" key="1">
    <citation type="submission" date="2021-06" db="EMBL/GenBank/DDBJ databases">
        <authorList>
            <person name="Sun Q."/>
            <person name="Li D."/>
        </authorList>
    </citation>
    <scope>NUCLEOTIDE SEQUENCE [LARGE SCALE GENOMIC DNA]</scope>
    <source>
        <strain evidence="3 4">MSJ-6</strain>
    </source>
</reference>
<dbReference type="RefSeq" id="WP_216481223.1">
    <property type="nucleotide sequence ID" value="NZ_JAHLQJ010000034.1"/>
</dbReference>
<feature type="domain" description="LysM" evidence="2">
    <location>
        <begin position="2"/>
        <end position="47"/>
    </location>
</feature>
<feature type="domain" description="LysM" evidence="2">
    <location>
        <begin position="62"/>
        <end position="107"/>
    </location>
</feature>
<dbReference type="SMART" id="SM00257">
    <property type="entry name" value="LysM"/>
    <property type="match status" value="2"/>
</dbReference>
<feature type="region of interest" description="Disordered" evidence="1">
    <location>
        <begin position="464"/>
        <end position="514"/>
    </location>
</feature>
<gene>
    <name evidence="3" type="ORF">KQJ23_22870</name>
</gene>
<name>A0ABS6FZY5_9BACL</name>
<keyword evidence="4" id="KW-1185">Reference proteome</keyword>
<dbReference type="CDD" id="cd00118">
    <property type="entry name" value="LysM"/>
    <property type="match status" value="2"/>
</dbReference>
<evidence type="ECO:0000313" key="4">
    <source>
        <dbReference type="Proteomes" id="UP000743001"/>
    </source>
</evidence>
<feature type="compositionally biased region" description="Basic residues" evidence="1">
    <location>
        <begin position="474"/>
        <end position="499"/>
    </location>
</feature>
<dbReference type="Pfam" id="PF01476">
    <property type="entry name" value="LysM"/>
    <property type="match status" value="2"/>
</dbReference>
<evidence type="ECO:0000313" key="3">
    <source>
        <dbReference type="EMBL" id="MBU5674685.1"/>
    </source>
</evidence>
<dbReference type="PANTHER" id="PTHR33734">
    <property type="entry name" value="LYSM DOMAIN-CONTAINING GPI-ANCHORED PROTEIN 2"/>
    <property type="match status" value="1"/>
</dbReference>
<protein>
    <submittedName>
        <fullName evidence="3">LysM peptidoglycan-binding domain-containing protein</fullName>
    </submittedName>
</protein>
<dbReference type="PROSITE" id="PS51782">
    <property type="entry name" value="LYSM"/>
    <property type="match status" value="2"/>
</dbReference>
<feature type="compositionally biased region" description="Basic and acidic residues" evidence="1">
    <location>
        <begin position="152"/>
        <end position="161"/>
    </location>
</feature>
<evidence type="ECO:0000259" key="2">
    <source>
        <dbReference type="PROSITE" id="PS51782"/>
    </source>
</evidence>
<sequence>MKIHIVKQGDSLYEIAKKYNVPLEKLIEANPQITNPEVLNLGDKIKIPANAVPVNGGAGKVYDHTVKSGDSLWKLSKAWGLPLQALIEANPQLVNPNELKVGEVIHIPTKGTQTSPAPSSPSNPANPNTNISPIATAPSGKKNTAPITTTPVEKKNTAPVAEKKNTAPVVEKKEETKPIVNEPVKKTPIQLEVEVEHFTYETVKHENKMHVQPAKAEKSACPPIAEYPVLPSPYAYQFDVPSNIAPISASPASPCGCSGNVSNQPNMPHQNLFYQYQVPAQPVNAYYETPQYTQVQPAFAETPWTGEYPGISNAPAYQQMDNNPNMYGVSNYPSNLPNQPFPAEISPMSIAENSGFPATWGMPAGNAPFPGNAGTYPANAYGGNAPFPAAPAWGGMPMPYGYHQSAYGAVMPGAMTGAVPATPEIAGMTGGPALPQGNIPAAPLGGFGVNNNAGHVGVADNVSPQSLGAAKGKSNAKARKSAKISSSKKSRSKSRKRTALKSEGDLTKNPWINQ</sequence>
<accession>A0ABS6FZY5</accession>
<dbReference type="Proteomes" id="UP000743001">
    <property type="component" value="Unassembled WGS sequence"/>
</dbReference>
<feature type="compositionally biased region" description="Polar residues" evidence="1">
    <location>
        <begin position="141"/>
        <end position="151"/>
    </location>
</feature>
<feature type="compositionally biased region" description="Low complexity" evidence="1">
    <location>
        <begin position="114"/>
        <end position="134"/>
    </location>
</feature>
<dbReference type="PANTHER" id="PTHR33734:SF22">
    <property type="entry name" value="MEMBRANE-BOUND LYTIC MUREIN TRANSGLYCOSYLASE D"/>
    <property type="match status" value="1"/>
</dbReference>
<proteinExistence type="predicted"/>
<dbReference type="EMBL" id="JAHLQJ010000034">
    <property type="protein sequence ID" value="MBU5674685.1"/>
    <property type="molecule type" value="Genomic_DNA"/>
</dbReference>
<evidence type="ECO:0000256" key="1">
    <source>
        <dbReference type="SAM" id="MobiDB-lite"/>
    </source>
</evidence>
<dbReference type="InterPro" id="IPR018392">
    <property type="entry name" value="LysM"/>
</dbReference>
<organism evidence="3 4">
    <name type="scientific">Paenibacillus brevis</name>
    <dbReference type="NCBI Taxonomy" id="2841508"/>
    <lineage>
        <taxon>Bacteria</taxon>
        <taxon>Bacillati</taxon>
        <taxon>Bacillota</taxon>
        <taxon>Bacilli</taxon>
        <taxon>Bacillales</taxon>
        <taxon>Paenibacillaceae</taxon>
        <taxon>Paenibacillus</taxon>
    </lineage>
</organism>
<comment type="caution">
    <text evidence="3">The sequence shown here is derived from an EMBL/GenBank/DDBJ whole genome shotgun (WGS) entry which is preliminary data.</text>
</comment>
<feature type="region of interest" description="Disordered" evidence="1">
    <location>
        <begin position="109"/>
        <end position="161"/>
    </location>
</feature>